<sequence length="109" mass="12343">MFNIIKITSLITWIPLLSLSFKINVDPAVWGRFSAIVAVARDWKEELVFIGNMKVNTTLILQANAGVIKWVLSLAPVMGNECKTPNLMYSFLMIWSRPLSLFEEQVSVL</sequence>
<feature type="chain" id="PRO_5029452658" evidence="1">
    <location>
        <begin position="21"/>
        <end position="109"/>
    </location>
</feature>
<reference evidence="2 3" key="1">
    <citation type="journal article" date="2016" name="G3 (Bethesda)">
        <title>First Draft Assembly and Annotation of the Genome of a California Endemic Oak Quercus lobata Nee (Fagaceae).</title>
        <authorList>
            <person name="Sork V.L."/>
            <person name="Fitz-Gibbon S.T."/>
            <person name="Puiu D."/>
            <person name="Crepeau M."/>
            <person name="Gugger P.F."/>
            <person name="Sherman R."/>
            <person name="Stevens K."/>
            <person name="Langley C.H."/>
            <person name="Pellegrini M."/>
            <person name="Salzberg S.L."/>
        </authorList>
    </citation>
    <scope>NUCLEOTIDE SEQUENCE [LARGE SCALE GENOMIC DNA]</scope>
    <source>
        <strain evidence="2 3">cv. SW786</strain>
    </source>
</reference>
<dbReference type="EMBL" id="LRBV02000011">
    <property type="status" value="NOT_ANNOTATED_CDS"/>
    <property type="molecule type" value="Genomic_DNA"/>
</dbReference>
<feature type="signal peptide" evidence="1">
    <location>
        <begin position="1"/>
        <end position="20"/>
    </location>
</feature>
<dbReference type="EnsemblPlants" id="QL11p022097:mrna">
    <property type="protein sequence ID" value="QL11p022097:mrna"/>
    <property type="gene ID" value="QL11p022097"/>
</dbReference>
<dbReference type="InParanoid" id="A0A7N2RDB4"/>
<accession>A0A7N2RDB4</accession>
<dbReference type="Proteomes" id="UP000594261">
    <property type="component" value="Chromosome 11"/>
</dbReference>
<organism evidence="2 3">
    <name type="scientific">Quercus lobata</name>
    <name type="common">Valley oak</name>
    <dbReference type="NCBI Taxonomy" id="97700"/>
    <lineage>
        <taxon>Eukaryota</taxon>
        <taxon>Viridiplantae</taxon>
        <taxon>Streptophyta</taxon>
        <taxon>Embryophyta</taxon>
        <taxon>Tracheophyta</taxon>
        <taxon>Spermatophyta</taxon>
        <taxon>Magnoliopsida</taxon>
        <taxon>eudicotyledons</taxon>
        <taxon>Gunneridae</taxon>
        <taxon>Pentapetalae</taxon>
        <taxon>rosids</taxon>
        <taxon>fabids</taxon>
        <taxon>Fagales</taxon>
        <taxon>Fagaceae</taxon>
        <taxon>Quercus</taxon>
    </lineage>
</organism>
<keyword evidence="1" id="KW-0732">Signal</keyword>
<evidence type="ECO:0000313" key="2">
    <source>
        <dbReference type="EnsemblPlants" id="QL11p022097:mrna"/>
    </source>
</evidence>
<keyword evidence="3" id="KW-1185">Reference proteome</keyword>
<evidence type="ECO:0000256" key="1">
    <source>
        <dbReference type="SAM" id="SignalP"/>
    </source>
</evidence>
<proteinExistence type="predicted"/>
<dbReference type="Gramene" id="QL11p022097:mrna">
    <property type="protein sequence ID" value="QL11p022097:mrna"/>
    <property type="gene ID" value="QL11p022097"/>
</dbReference>
<evidence type="ECO:0000313" key="3">
    <source>
        <dbReference type="Proteomes" id="UP000594261"/>
    </source>
</evidence>
<protein>
    <submittedName>
        <fullName evidence="2">Uncharacterized protein</fullName>
    </submittedName>
</protein>
<dbReference type="AlphaFoldDB" id="A0A7N2RDB4"/>
<reference evidence="2" key="2">
    <citation type="submission" date="2021-01" db="UniProtKB">
        <authorList>
            <consortium name="EnsemblPlants"/>
        </authorList>
    </citation>
    <scope>IDENTIFICATION</scope>
</reference>
<name>A0A7N2RDB4_QUELO</name>